<dbReference type="AlphaFoldDB" id="A0A9E7AHN6"/>
<name>A0A9E7AHN6_9ACTN</name>
<gene>
    <name evidence="3" type="ORF">M3I19_03595</name>
</gene>
<dbReference type="InterPro" id="IPR006976">
    <property type="entry name" value="VanZ-like"/>
</dbReference>
<feature type="domain" description="VanZ-like" evidence="2">
    <location>
        <begin position="47"/>
        <end position="187"/>
    </location>
</feature>
<dbReference type="PANTHER" id="PTHR36834">
    <property type="entry name" value="MEMBRANE PROTEIN-RELATED"/>
    <property type="match status" value="1"/>
</dbReference>
<protein>
    <submittedName>
        <fullName evidence="3">VanZ family protein</fullName>
    </submittedName>
</protein>
<feature type="transmembrane region" description="Helical" evidence="1">
    <location>
        <begin position="139"/>
        <end position="161"/>
    </location>
</feature>
<keyword evidence="1" id="KW-0472">Membrane</keyword>
<feature type="transmembrane region" description="Helical" evidence="1">
    <location>
        <begin position="311"/>
        <end position="336"/>
    </location>
</feature>
<feature type="transmembrane region" description="Helical" evidence="1">
    <location>
        <begin position="214"/>
        <end position="233"/>
    </location>
</feature>
<evidence type="ECO:0000259" key="2">
    <source>
        <dbReference type="Pfam" id="PF04892"/>
    </source>
</evidence>
<proteinExistence type="predicted"/>
<sequence>MGYINSIKIAMLVFPVLAFFITLPYMIINYRKYGSINKLRTLIVYSFVLYLLTMYFLVILPLPDPDTVHTTYTQMLNMVPFSFVFDFLKESPFEISKPVTWALSVKDPTFYVPAFNVLMLIPFGMYLRYYFKCSFKKTLLLTALLSLFFELTQLSGLYFLYPGPYRLADIDDIIQNTTGGCIGYALGALAVWLLPSRDKIDEEALEAGSQVSQIRVGLSLLIDTCIVAIPYNFSNTTIPFSLFIALYFAVIPLFNGKTLGSALLRFKLSYEKQRISRTMLRGLFITSYFYLIPDGLLFLTNEFNKTPDSMLFLALFPIIFAALILFFIITVVLMLMNKRFLFDRLSGSFYTSTVQNEQSAIIDTVEAKAETQAEAEKDI</sequence>
<dbReference type="PANTHER" id="PTHR36834:SF1">
    <property type="entry name" value="INTEGRAL MEMBRANE PROTEIN"/>
    <property type="match status" value="1"/>
</dbReference>
<dbReference type="Proteomes" id="UP000831562">
    <property type="component" value="Chromosome"/>
</dbReference>
<evidence type="ECO:0000256" key="1">
    <source>
        <dbReference type="SAM" id="Phobius"/>
    </source>
</evidence>
<feature type="transmembrane region" description="Helical" evidence="1">
    <location>
        <begin position="239"/>
        <end position="259"/>
    </location>
</feature>
<organism evidence="3 4">
    <name type="scientific">Lancefieldella parvula</name>
    <dbReference type="NCBI Taxonomy" id="1382"/>
    <lineage>
        <taxon>Bacteria</taxon>
        <taxon>Bacillati</taxon>
        <taxon>Actinomycetota</taxon>
        <taxon>Coriobacteriia</taxon>
        <taxon>Coriobacteriales</taxon>
        <taxon>Atopobiaceae</taxon>
        <taxon>Lancefieldella</taxon>
    </lineage>
</organism>
<keyword evidence="1" id="KW-0812">Transmembrane</keyword>
<dbReference type="Pfam" id="PF04892">
    <property type="entry name" value="VanZ"/>
    <property type="match status" value="1"/>
</dbReference>
<evidence type="ECO:0000313" key="3">
    <source>
        <dbReference type="EMBL" id="UQF78754.1"/>
    </source>
</evidence>
<feature type="transmembrane region" description="Helical" evidence="1">
    <location>
        <begin position="173"/>
        <end position="194"/>
    </location>
</feature>
<feature type="transmembrane region" description="Helical" evidence="1">
    <location>
        <begin position="6"/>
        <end position="30"/>
    </location>
</feature>
<dbReference type="InterPro" id="IPR053150">
    <property type="entry name" value="Teicoplanin_resist-assoc"/>
</dbReference>
<reference evidence="3" key="1">
    <citation type="submission" date="2022-05" db="EMBL/GenBank/DDBJ databases">
        <title>Using nanopore sequencing to obtain complete genomes from saliva samples.</title>
        <authorList>
            <person name="Baker J.L."/>
        </authorList>
    </citation>
    <scope>NUCLEOTIDE SEQUENCE</scope>
    <source>
        <strain evidence="3">JCVI-JB-Lp32</strain>
    </source>
</reference>
<feature type="transmembrane region" description="Helical" evidence="1">
    <location>
        <begin position="280"/>
        <end position="299"/>
    </location>
</feature>
<feature type="transmembrane region" description="Helical" evidence="1">
    <location>
        <begin position="110"/>
        <end position="127"/>
    </location>
</feature>
<accession>A0A9E7AHN6</accession>
<keyword evidence="1" id="KW-1133">Transmembrane helix</keyword>
<dbReference type="EMBL" id="CP097092">
    <property type="protein sequence ID" value="UQF78754.1"/>
    <property type="molecule type" value="Genomic_DNA"/>
</dbReference>
<feature type="transmembrane region" description="Helical" evidence="1">
    <location>
        <begin position="42"/>
        <end position="62"/>
    </location>
</feature>
<evidence type="ECO:0000313" key="4">
    <source>
        <dbReference type="Proteomes" id="UP000831562"/>
    </source>
</evidence>